<name>A0AAW9RIL6_9HYPH</name>
<sequence length="232" mass="24950">MTLVVDRVTSGYGDRSVVAEISFTIEPGRIMALFGHNGAGKSTILKSLLGLIPVSSGTITLDGHNLERLPVTERVEHGLRLLPEGRGVFPELTVEENLAVVSAANPGRDGGAITASQVLELFPALAERRQALAGNMSGGQQQMLALGLAIIGSPRCLLLEEPSVGLQPDLVEHLFAQISRICRELGVSAILIEHKIASAMKIVDDVLIINTGEVVFYGSNEETRRTDIWKFF</sequence>
<reference evidence="7 8" key="1">
    <citation type="submission" date="2024-02" db="EMBL/GenBank/DDBJ databases">
        <title>Genome analysis and characterization of Microbaculum marinisediminis sp. nov., isolated from marine sediment.</title>
        <authorList>
            <person name="Du Z.-J."/>
            <person name="Ye Y.-Q."/>
            <person name="Zhang Z.-R."/>
            <person name="Yuan S.-M."/>
            <person name="Zhang X.-Y."/>
        </authorList>
    </citation>
    <scope>NUCLEOTIDE SEQUENCE [LARGE SCALE GENOMIC DNA]</scope>
    <source>
        <strain evidence="7 8">SDUM1044001</strain>
    </source>
</reference>
<dbReference type="InterPro" id="IPR003439">
    <property type="entry name" value="ABC_transporter-like_ATP-bd"/>
</dbReference>
<dbReference type="GO" id="GO:0015807">
    <property type="term" value="P:L-amino acid transport"/>
    <property type="evidence" value="ECO:0007669"/>
    <property type="project" value="TreeGrafter"/>
</dbReference>
<dbReference type="InterPro" id="IPR017871">
    <property type="entry name" value="ABC_transporter-like_CS"/>
</dbReference>
<evidence type="ECO:0000256" key="3">
    <source>
        <dbReference type="ARBA" id="ARBA00022741"/>
    </source>
</evidence>
<evidence type="ECO:0000256" key="1">
    <source>
        <dbReference type="ARBA" id="ARBA00005417"/>
    </source>
</evidence>
<dbReference type="Pfam" id="PF00005">
    <property type="entry name" value="ABC_tran"/>
    <property type="match status" value="1"/>
</dbReference>
<dbReference type="InterPro" id="IPR027417">
    <property type="entry name" value="P-loop_NTPase"/>
</dbReference>
<accession>A0AAW9RIL6</accession>
<evidence type="ECO:0000256" key="2">
    <source>
        <dbReference type="ARBA" id="ARBA00022448"/>
    </source>
</evidence>
<dbReference type="AlphaFoldDB" id="A0AAW9RIL6"/>
<dbReference type="GO" id="GO:0015658">
    <property type="term" value="F:branched-chain amino acid transmembrane transporter activity"/>
    <property type="evidence" value="ECO:0007669"/>
    <property type="project" value="TreeGrafter"/>
</dbReference>
<evidence type="ECO:0000313" key="8">
    <source>
        <dbReference type="Proteomes" id="UP001378188"/>
    </source>
</evidence>
<dbReference type="PROSITE" id="PS50893">
    <property type="entry name" value="ABC_TRANSPORTER_2"/>
    <property type="match status" value="1"/>
</dbReference>
<organism evidence="7 8">
    <name type="scientific">Microbaculum marinum</name>
    <dbReference type="NCBI Taxonomy" id="1764581"/>
    <lineage>
        <taxon>Bacteria</taxon>
        <taxon>Pseudomonadati</taxon>
        <taxon>Pseudomonadota</taxon>
        <taxon>Alphaproteobacteria</taxon>
        <taxon>Hyphomicrobiales</taxon>
        <taxon>Tepidamorphaceae</taxon>
        <taxon>Microbaculum</taxon>
    </lineage>
</organism>
<evidence type="ECO:0000256" key="5">
    <source>
        <dbReference type="ARBA" id="ARBA00022970"/>
    </source>
</evidence>
<feature type="domain" description="ABC transporter" evidence="6">
    <location>
        <begin position="3"/>
        <end position="232"/>
    </location>
</feature>
<dbReference type="Gene3D" id="3.40.50.300">
    <property type="entry name" value="P-loop containing nucleotide triphosphate hydrolases"/>
    <property type="match status" value="1"/>
</dbReference>
<dbReference type="PANTHER" id="PTHR43820">
    <property type="entry name" value="HIGH-AFFINITY BRANCHED-CHAIN AMINO ACID TRANSPORT ATP-BINDING PROTEIN LIVF"/>
    <property type="match status" value="1"/>
</dbReference>
<dbReference type="RefSeq" id="WP_340327822.1">
    <property type="nucleotide sequence ID" value="NZ_JAZHOF010000001.1"/>
</dbReference>
<keyword evidence="2" id="KW-0813">Transport</keyword>
<evidence type="ECO:0000259" key="6">
    <source>
        <dbReference type="PROSITE" id="PS50893"/>
    </source>
</evidence>
<protein>
    <submittedName>
        <fullName evidence="7">ABC transporter ATP-binding protein</fullName>
    </submittedName>
</protein>
<keyword evidence="8" id="KW-1185">Reference proteome</keyword>
<dbReference type="InterPro" id="IPR052156">
    <property type="entry name" value="BCAA_Transport_ATP-bd_LivF"/>
</dbReference>
<keyword evidence="4 7" id="KW-0067">ATP-binding</keyword>
<dbReference type="SMART" id="SM00382">
    <property type="entry name" value="AAA"/>
    <property type="match status" value="1"/>
</dbReference>
<keyword evidence="3" id="KW-0547">Nucleotide-binding</keyword>
<dbReference type="GO" id="GO:0016887">
    <property type="term" value="F:ATP hydrolysis activity"/>
    <property type="evidence" value="ECO:0007669"/>
    <property type="project" value="InterPro"/>
</dbReference>
<dbReference type="PROSITE" id="PS00211">
    <property type="entry name" value="ABC_TRANSPORTER_1"/>
    <property type="match status" value="1"/>
</dbReference>
<comment type="similarity">
    <text evidence="1">Belongs to the ABC transporter superfamily.</text>
</comment>
<gene>
    <name evidence="7" type="ORF">V3328_01255</name>
</gene>
<dbReference type="GO" id="GO:0005524">
    <property type="term" value="F:ATP binding"/>
    <property type="evidence" value="ECO:0007669"/>
    <property type="project" value="UniProtKB-KW"/>
</dbReference>
<evidence type="ECO:0000313" key="7">
    <source>
        <dbReference type="EMBL" id="MEJ8570083.1"/>
    </source>
</evidence>
<proteinExistence type="inferred from homology"/>
<dbReference type="EMBL" id="JAZHOF010000001">
    <property type="protein sequence ID" value="MEJ8570083.1"/>
    <property type="molecule type" value="Genomic_DNA"/>
</dbReference>
<dbReference type="SUPFAM" id="SSF52540">
    <property type="entry name" value="P-loop containing nucleoside triphosphate hydrolases"/>
    <property type="match status" value="1"/>
</dbReference>
<evidence type="ECO:0000256" key="4">
    <source>
        <dbReference type="ARBA" id="ARBA00022840"/>
    </source>
</evidence>
<dbReference type="InterPro" id="IPR003593">
    <property type="entry name" value="AAA+_ATPase"/>
</dbReference>
<dbReference type="PANTHER" id="PTHR43820:SF4">
    <property type="entry name" value="HIGH-AFFINITY BRANCHED-CHAIN AMINO ACID TRANSPORT ATP-BINDING PROTEIN LIVF"/>
    <property type="match status" value="1"/>
</dbReference>
<comment type="caution">
    <text evidence="7">The sequence shown here is derived from an EMBL/GenBank/DDBJ whole genome shotgun (WGS) entry which is preliminary data.</text>
</comment>
<dbReference type="CDD" id="cd03224">
    <property type="entry name" value="ABC_TM1139_LivF_branched"/>
    <property type="match status" value="1"/>
</dbReference>
<dbReference type="Proteomes" id="UP001378188">
    <property type="component" value="Unassembled WGS sequence"/>
</dbReference>
<keyword evidence="5" id="KW-0029">Amino-acid transport</keyword>